<feature type="transmembrane region" description="Helical" evidence="1">
    <location>
        <begin position="21"/>
        <end position="42"/>
    </location>
</feature>
<evidence type="ECO:0000313" key="3">
    <source>
        <dbReference type="Proteomes" id="UP000323824"/>
    </source>
</evidence>
<evidence type="ECO:0000256" key="1">
    <source>
        <dbReference type="SAM" id="Phobius"/>
    </source>
</evidence>
<proteinExistence type="predicted"/>
<keyword evidence="1" id="KW-1133">Transmembrane helix</keyword>
<name>A0A5C1Q739_9SPIO</name>
<keyword evidence="3" id="KW-1185">Reference proteome</keyword>
<organism evidence="2 3">
    <name type="scientific">Thiospirochaeta perfilievii</name>
    <dbReference type="NCBI Taxonomy" id="252967"/>
    <lineage>
        <taxon>Bacteria</taxon>
        <taxon>Pseudomonadati</taxon>
        <taxon>Spirochaetota</taxon>
        <taxon>Spirochaetia</taxon>
        <taxon>Spirochaetales</taxon>
        <taxon>Spirochaetaceae</taxon>
        <taxon>Thiospirochaeta</taxon>
    </lineage>
</organism>
<dbReference type="RefSeq" id="WP_149567083.1">
    <property type="nucleotide sequence ID" value="NZ_CP035807.1"/>
</dbReference>
<dbReference type="KEGG" id="sper:EW093_03620"/>
<feature type="transmembrane region" description="Helical" evidence="1">
    <location>
        <begin position="192"/>
        <end position="216"/>
    </location>
</feature>
<reference evidence="2 3" key="1">
    <citation type="submission" date="2019-02" db="EMBL/GenBank/DDBJ databases">
        <authorList>
            <person name="Fomenkov A."/>
            <person name="Dubinina G."/>
            <person name="Grabovich M."/>
            <person name="Vincze T."/>
            <person name="Roberts R.J."/>
        </authorList>
    </citation>
    <scope>NUCLEOTIDE SEQUENCE [LARGE SCALE GENOMIC DNA]</scope>
    <source>
        <strain evidence="2 3">P</strain>
    </source>
</reference>
<protein>
    <submittedName>
        <fullName evidence="2">Uncharacterized protein</fullName>
    </submittedName>
</protein>
<accession>A0A5C1Q739</accession>
<dbReference type="Proteomes" id="UP000323824">
    <property type="component" value="Chromosome"/>
</dbReference>
<dbReference type="AlphaFoldDB" id="A0A5C1Q739"/>
<feature type="transmembrane region" description="Helical" evidence="1">
    <location>
        <begin position="161"/>
        <end position="180"/>
    </location>
</feature>
<feature type="transmembrane region" description="Helical" evidence="1">
    <location>
        <begin position="48"/>
        <end position="72"/>
    </location>
</feature>
<dbReference type="EMBL" id="CP035807">
    <property type="protein sequence ID" value="QEN03825.1"/>
    <property type="molecule type" value="Genomic_DNA"/>
</dbReference>
<reference evidence="2 3" key="2">
    <citation type="submission" date="2019-09" db="EMBL/GenBank/DDBJ databases">
        <title>Complete Genome Sequence and Methylome Analysis of free living Spirochaetas.</title>
        <authorList>
            <person name="Leshcheva N."/>
            <person name="Mikheeva N."/>
        </authorList>
    </citation>
    <scope>NUCLEOTIDE SEQUENCE [LARGE SCALE GENOMIC DNA]</scope>
    <source>
        <strain evidence="2 3">P</strain>
    </source>
</reference>
<gene>
    <name evidence="2" type="ORF">EW093_03620</name>
</gene>
<evidence type="ECO:0000313" key="2">
    <source>
        <dbReference type="EMBL" id="QEN03825.1"/>
    </source>
</evidence>
<keyword evidence="1" id="KW-0472">Membrane</keyword>
<sequence>MNSYLTLKKILIDSVALYKSHFLYATILIGAVLGPYTILVRMESLPDIFIVIIPIFVFLMILVEVVSTGLISTGYVDREFIIWEEIQSSIPKVVVYSFITFIGAGLIFLGLSIFIIPGILAMVYLNLLKVEYVVGNKSLKESIIATTNSLKDGYLIKILKIYIFPIILQFLLALIISPYINPLTMESDIYAIYPYLTVALIIIFPISICFRVSIYYNCIKERLLNSTNQLV</sequence>
<keyword evidence="1" id="KW-0812">Transmembrane</keyword>
<feature type="transmembrane region" description="Helical" evidence="1">
    <location>
        <begin position="93"/>
        <end position="125"/>
    </location>
</feature>